<evidence type="ECO:0000256" key="10">
    <source>
        <dbReference type="ARBA" id="ARBA00023186"/>
    </source>
</evidence>
<evidence type="ECO:0000256" key="3">
    <source>
        <dbReference type="ARBA" id="ARBA00011245"/>
    </source>
</evidence>
<sequence>MSVLRLPLLFCLLLTLAACGSLHQRETIEFGGDQNAWKTHRAQLEPLDRWILQGKIGIRSPQESGSGTLFWLQRQTYYDIRLSGPLGRGATRIQGDRNSTTLEVAGRPTVSASSAEDLVAEQIGWHLPVDQLLWWVRGLPAPDSASRLQLDSQSRLGRLSQSGWTVEYSRYQQVDGLELPQRLQISGHDLLLTLVITDWKPGITE</sequence>
<evidence type="ECO:0000256" key="6">
    <source>
        <dbReference type="ARBA" id="ARBA00022729"/>
    </source>
</evidence>
<dbReference type="EMBL" id="FNVE01000001">
    <property type="protein sequence ID" value="SEF42423.1"/>
    <property type="molecule type" value="Genomic_DNA"/>
</dbReference>
<keyword evidence="7 13" id="KW-0653">Protein transport</keyword>
<dbReference type="HAMAP" id="MF_00233">
    <property type="entry name" value="LolB"/>
    <property type="match status" value="1"/>
</dbReference>
<organism evidence="15 16">
    <name type="scientific">Halopseudomonas aestusnigri</name>
    <dbReference type="NCBI Taxonomy" id="857252"/>
    <lineage>
        <taxon>Bacteria</taxon>
        <taxon>Pseudomonadati</taxon>
        <taxon>Pseudomonadota</taxon>
        <taxon>Gammaproteobacteria</taxon>
        <taxon>Pseudomonadales</taxon>
        <taxon>Pseudomonadaceae</taxon>
        <taxon>Halopseudomonas</taxon>
    </lineage>
</organism>
<evidence type="ECO:0000313" key="16">
    <source>
        <dbReference type="Proteomes" id="UP000243518"/>
    </source>
</evidence>
<evidence type="ECO:0000256" key="14">
    <source>
        <dbReference type="SAM" id="SignalP"/>
    </source>
</evidence>
<gene>
    <name evidence="13" type="primary">lolB</name>
    <name evidence="15" type="ORF">SAMN05216586_10117</name>
</gene>
<keyword evidence="12 13" id="KW-0449">Lipoprotein</keyword>
<evidence type="ECO:0000256" key="11">
    <source>
        <dbReference type="ARBA" id="ARBA00023237"/>
    </source>
</evidence>
<comment type="subcellular location">
    <subcellularLocation>
        <location evidence="1 13">Cell outer membrane</location>
        <topology evidence="1 13">Lipid-anchor</topology>
    </subcellularLocation>
</comment>
<evidence type="ECO:0000256" key="2">
    <source>
        <dbReference type="ARBA" id="ARBA00009696"/>
    </source>
</evidence>
<protein>
    <recommendedName>
        <fullName evidence="4 13">Outer-membrane lipoprotein LolB</fullName>
    </recommendedName>
</protein>
<keyword evidence="5 13" id="KW-0813">Transport</keyword>
<dbReference type="Pfam" id="PF03550">
    <property type="entry name" value="LolB"/>
    <property type="match status" value="1"/>
</dbReference>
<evidence type="ECO:0000256" key="8">
    <source>
        <dbReference type="ARBA" id="ARBA00023136"/>
    </source>
</evidence>
<dbReference type="GO" id="GO:0044874">
    <property type="term" value="P:lipoprotein localization to outer membrane"/>
    <property type="evidence" value="ECO:0007669"/>
    <property type="project" value="UniProtKB-UniRule"/>
</dbReference>
<keyword evidence="16" id="KW-1185">Reference proteome</keyword>
<evidence type="ECO:0000256" key="4">
    <source>
        <dbReference type="ARBA" id="ARBA00016202"/>
    </source>
</evidence>
<keyword evidence="9 13" id="KW-0564">Palmitate</keyword>
<evidence type="ECO:0000313" key="15">
    <source>
        <dbReference type="EMBL" id="SEF42423.1"/>
    </source>
</evidence>
<dbReference type="AlphaFoldDB" id="A0AAQ1G404"/>
<dbReference type="GO" id="GO:0009279">
    <property type="term" value="C:cell outer membrane"/>
    <property type="evidence" value="ECO:0007669"/>
    <property type="project" value="UniProtKB-SubCell"/>
</dbReference>
<evidence type="ECO:0000256" key="9">
    <source>
        <dbReference type="ARBA" id="ARBA00023139"/>
    </source>
</evidence>
<comment type="function">
    <text evidence="13">Plays a critical role in the incorporation of lipoproteins in the outer membrane after they are released by the LolA protein.</text>
</comment>
<evidence type="ECO:0000256" key="5">
    <source>
        <dbReference type="ARBA" id="ARBA00022448"/>
    </source>
</evidence>
<dbReference type="SUPFAM" id="SSF89392">
    <property type="entry name" value="Prokaryotic lipoproteins and lipoprotein localization factors"/>
    <property type="match status" value="1"/>
</dbReference>
<dbReference type="Gene3D" id="2.50.20.10">
    <property type="entry name" value="Lipoprotein localisation LolA/LolB/LppX"/>
    <property type="match status" value="1"/>
</dbReference>
<keyword evidence="11 13" id="KW-0998">Cell outer membrane</keyword>
<keyword evidence="8 13" id="KW-0472">Membrane</keyword>
<evidence type="ECO:0000256" key="1">
    <source>
        <dbReference type="ARBA" id="ARBA00004459"/>
    </source>
</evidence>
<dbReference type="PROSITE" id="PS51257">
    <property type="entry name" value="PROKAR_LIPOPROTEIN"/>
    <property type="match status" value="1"/>
</dbReference>
<dbReference type="NCBIfam" id="TIGR00548">
    <property type="entry name" value="lolB"/>
    <property type="match status" value="1"/>
</dbReference>
<dbReference type="InterPro" id="IPR029046">
    <property type="entry name" value="LolA/LolB/LppX"/>
</dbReference>
<feature type="signal peptide" evidence="14">
    <location>
        <begin position="1"/>
        <end position="17"/>
    </location>
</feature>
<proteinExistence type="inferred from homology"/>
<name>A0AAQ1G404_9GAMM</name>
<reference evidence="15 16" key="1">
    <citation type="submission" date="2016-10" db="EMBL/GenBank/DDBJ databases">
        <authorList>
            <person name="Varghese N."/>
            <person name="Submissions S."/>
        </authorList>
    </citation>
    <scope>NUCLEOTIDE SEQUENCE [LARGE SCALE GENOMIC DNA]</scope>
    <source>
        <strain evidence="15 16">CECT 8317</strain>
    </source>
</reference>
<evidence type="ECO:0000256" key="7">
    <source>
        <dbReference type="ARBA" id="ARBA00022927"/>
    </source>
</evidence>
<dbReference type="GO" id="GO:0015031">
    <property type="term" value="P:protein transport"/>
    <property type="evidence" value="ECO:0007669"/>
    <property type="project" value="UniProtKB-KW"/>
</dbReference>
<keyword evidence="10 13" id="KW-0143">Chaperone</keyword>
<dbReference type="RefSeq" id="WP_088273146.1">
    <property type="nucleotide sequence ID" value="NZ_FNVE01000001.1"/>
</dbReference>
<dbReference type="Proteomes" id="UP000243518">
    <property type="component" value="Unassembled WGS sequence"/>
</dbReference>
<accession>A0AAQ1G404</accession>
<comment type="similarity">
    <text evidence="2 13">Belongs to the LolB family.</text>
</comment>
<evidence type="ECO:0000256" key="13">
    <source>
        <dbReference type="HAMAP-Rule" id="MF_00233"/>
    </source>
</evidence>
<keyword evidence="6 13" id="KW-0732">Signal</keyword>
<feature type="chain" id="PRO_5042918556" description="Outer-membrane lipoprotein LolB" evidence="14">
    <location>
        <begin position="18"/>
        <end position="205"/>
    </location>
</feature>
<dbReference type="CDD" id="cd16326">
    <property type="entry name" value="LolB"/>
    <property type="match status" value="1"/>
</dbReference>
<evidence type="ECO:0000256" key="12">
    <source>
        <dbReference type="ARBA" id="ARBA00023288"/>
    </source>
</evidence>
<comment type="caution">
    <text evidence="15">The sequence shown here is derived from an EMBL/GenBank/DDBJ whole genome shotgun (WGS) entry which is preliminary data.</text>
</comment>
<comment type="subunit">
    <text evidence="3 13">Monomer.</text>
</comment>
<dbReference type="InterPro" id="IPR004565">
    <property type="entry name" value="OM_lipoprot_LolB"/>
</dbReference>